<dbReference type="InterPro" id="IPR011764">
    <property type="entry name" value="Biotin_carboxylation_dom"/>
</dbReference>
<evidence type="ECO:0000256" key="1">
    <source>
        <dbReference type="ARBA" id="ARBA00001953"/>
    </source>
</evidence>
<dbReference type="PROSITE" id="PS00866">
    <property type="entry name" value="CPSASE_1"/>
    <property type="match status" value="1"/>
</dbReference>
<sequence>MFTRILIANRGEIALRVIRSCRRMGIETVAVYSDADAEAAHTKAADLVFRLGPALAAQSYLDIERVVAAVKATGAQAVHPGYGFLSENAAFARRLEEEGIVFLGPTAASIDIMGDKISAKQAVAARGVPLVPGVAEPGLTDEQLIARADEVGFPVLVKPSAGGGGKGMREVHDPADLAEALASARREAASSFGDDTLFLERLVLTPRHIEVQVLADEHGNVIHLGERECSLQRRHQKVIEEAPSALLDETTRARIGQAAVDTAKSVDYRGAGTVEFIVSADDPDEFFFMEMNTRLQVEHPVTEQVTGVDLVEWQLRIGAGEQLALAQDDITLTGHSIEARIYAEDPARGFLPTGGTALDVSFPTGEGIRVDAGLEPGQRIVSDYDPMIAKLIVTARDRQEAVALMRTALAGSAVPGIVTNIGFLQTLMEMPEVVAGDLHTGLIDAMTEDDLAEAVDPAALQLAAAHVTTAEARRATDSHIAGEPVGMWADGSGWRSAAAARTIVPLVHRGERHDVEFDHPTVRTLGPAAVRSGAATGSGVGASGAGAALRLTLDGEQVTGRVWASADGRTLWVRTNGGLAQLTRPQADTAIGAAAAGAEVLAPMPGSVTGIRAEDGETVVTGQPVVVVEAMKMEHVLTAPADGVVQLSTVAGAQVALDEVLAVIVPEAEGDAAQGTQD</sequence>
<keyword evidence="5 7" id="KW-0067">ATP-binding</keyword>
<dbReference type="PROSITE" id="PS50979">
    <property type="entry name" value="BC"/>
    <property type="match status" value="1"/>
</dbReference>
<evidence type="ECO:0000256" key="4">
    <source>
        <dbReference type="ARBA" id="ARBA00022741"/>
    </source>
</evidence>
<dbReference type="PROSITE" id="PS00188">
    <property type="entry name" value="BIOTIN"/>
    <property type="match status" value="1"/>
</dbReference>
<dbReference type="GO" id="GO:0046872">
    <property type="term" value="F:metal ion binding"/>
    <property type="evidence" value="ECO:0007669"/>
    <property type="project" value="InterPro"/>
</dbReference>
<feature type="domain" description="Biotin carboxylation" evidence="10">
    <location>
        <begin position="1"/>
        <end position="448"/>
    </location>
</feature>
<dbReference type="InterPro" id="IPR005481">
    <property type="entry name" value="BC-like_N"/>
</dbReference>
<dbReference type="CDD" id="cd06850">
    <property type="entry name" value="biotinyl_domain"/>
    <property type="match status" value="1"/>
</dbReference>
<organism evidence="11 12">
    <name type="scientific">Brevibacterium yomogidense</name>
    <dbReference type="NCBI Taxonomy" id="946573"/>
    <lineage>
        <taxon>Bacteria</taxon>
        <taxon>Bacillati</taxon>
        <taxon>Actinomycetota</taxon>
        <taxon>Actinomycetes</taxon>
        <taxon>Micrococcales</taxon>
        <taxon>Brevibacteriaceae</taxon>
        <taxon>Brevibacterium</taxon>
    </lineage>
</organism>
<dbReference type="InterPro" id="IPR005479">
    <property type="entry name" value="CPAse_ATP-bd"/>
</dbReference>
<dbReference type="Pfam" id="PF00289">
    <property type="entry name" value="Biotin_carb_N"/>
    <property type="match status" value="1"/>
</dbReference>
<dbReference type="PANTHER" id="PTHR18866:SF33">
    <property type="entry name" value="METHYLCROTONOYL-COA CARBOXYLASE SUBUNIT ALPHA, MITOCHONDRIAL-RELATED"/>
    <property type="match status" value="1"/>
</dbReference>
<dbReference type="InterPro" id="IPR011053">
    <property type="entry name" value="Single_hybrid_motif"/>
</dbReference>
<dbReference type="Gene3D" id="2.40.50.100">
    <property type="match status" value="1"/>
</dbReference>
<dbReference type="PROSITE" id="PS50968">
    <property type="entry name" value="BIOTINYL_LIPOYL"/>
    <property type="match status" value="1"/>
</dbReference>
<dbReference type="EMBL" id="FWFF01000012">
    <property type="protein sequence ID" value="SLM97394.1"/>
    <property type="molecule type" value="Genomic_DNA"/>
</dbReference>
<evidence type="ECO:0000256" key="2">
    <source>
        <dbReference type="ARBA" id="ARBA00013263"/>
    </source>
</evidence>
<keyword evidence="12" id="KW-1185">Reference proteome</keyword>
<comment type="cofactor">
    <cofactor evidence="1">
        <name>biotin</name>
        <dbReference type="ChEBI" id="CHEBI:57586"/>
    </cofactor>
</comment>
<dbReference type="Pfam" id="PF00364">
    <property type="entry name" value="Biotin_lipoyl"/>
    <property type="match status" value="1"/>
</dbReference>
<name>A0A1X6XDR6_9MICO</name>
<keyword evidence="4 7" id="KW-0547">Nucleotide-binding</keyword>
<dbReference type="EC" id="6.3.4.14" evidence="2"/>
<feature type="domain" description="ATP-grasp" evidence="9">
    <location>
        <begin position="120"/>
        <end position="319"/>
    </location>
</feature>
<keyword evidence="3 11" id="KW-0436">Ligase</keyword>
<dbReference type="FunFam" id="3.30.1490.20:FF:000003">
    <property type="entry name" value="acetyl-CoA carboxylase isoform X1"/>
    <property type="match status" value="1"/>
</dbReference>
<dbReference type="InterPro" id="IPR011054">
    <property type="entry name" value="Rudment_hybrid_motif"/>
</dbReference>
<proteinExistence type="predicted"/>
<dbReference type="InterPro" id="IPR048429">
    <property type="entry name" value="MCC_alpha_BT"/>
</dbReference>
<dbReference type="InterPro" id="IPR000089">
    <property type="entry name" value="Biotin_lipoyl"/>
</dbReference>
<evidence type="ECO:0000256" key="7">
    <source>
        <dbReference type="PROSITE-ProRule" id="PRU00409"/>
    </source>
</evidence>
<dbReference type="InterPro" id="IPR001882">
    <property type="entry name" value="Biotin_BS"/>
</dbReference>
<dbReference type="SUPFAM" id="SSF51230">
    <property type="entry name" value="Single hybrid motif"/>
    <property type="match status" value="1"/>
</dbReference>
<evidence type="ECO:0000256" key="5">
    <source>
        <dbReference type="ARBA" id="ARBA00022840"/>
    </source>
</evidence>
<evidence type="ECO:0000256" key="3">
    <source>
        <dbReference type="ARBA" id="ARBA00022598"/>
    </source>
</evidence>
<dbReference type="Gene3D" id="3.30.700.40">
    <property type="match status" value="1"/>
</dbReference>
<dbReference type="SUPFAM" id="SSF52440">
    <property type="entry name" value="PreATP-grasp domain"/>
    <property type="match status" value="1"/>
</dbReference>
<dbReference type="FunFam" id="3.30.470.20:FF:000028">
    <property type="entry name" value="Methylcrotonoyl-CoA carboxylase subunit alpha, mitochondrial"/>
    <property type="match status" value="1"/>
</dbReference>
<evidence type="ECO:0000259" key="8">
    <source>
        <dbReference type="PROSITE" id="PS50968"/>
    </source>
</evidence>
<dbReference type="InterPro" id="IPR011761">
    <property type="entry name" value="ATP-grasp"/>
</dbReference>
<dbReference type="InterPro" id="IPR016185">
    <property type="entry name" value="PreATP-grasp_dom_sf"/>
</dbReference>
<evidence type="ECO:0000259" key="10">
    <source>
        <dbReference type="PROSITE" id="PS50979"/>
    </source>
</evidence>
<evidence type="ECO:0000313" key="11">
    <source>
        <dbReference type="EMBL" id="SLM97394.1"/>
    </source>
</evidence>
<dbReference type="PROSITE" id="PS50975">
    <property type="entry name" value="ATP_GRASP"/>
    <property type="match status" value="1"/>
</dbReference>
<keyword evidence="6" id="KW-0092">Biotin</keyword>
<dbReference type="GO" id="GO:0004075">
    <property type="term" value="F:biotin carboxylase activity"/>
    <property type="evidence" value="ECO:0007669"/>
    <property type="project" value="UniProtKB-EC"/>
</dbReference>
<dbReference type="SMART" id="SM00878">
    <property type="entry name" value="Biotin_carb_C"/>
    <property type="match status" value="1"/>
</dbReference>
<dbReference type="Pfam" id="PF21139">
    <property type="entry name" value="BT_MCC_alpha"/>
    <property type="match status" value="1"/>
</dbReference>
<accession>A0A1X6XDR6</accession>
<evidence type="ECO:0000259" key="9">
    <source>
        <dbReference type="PROSITE" id="PS50975"/>
    </source>
</evidence>
<dbReference type="GO" id="GO:0005524">
    <property type="term" value="F:ATP binding"/>
    <property type="evidence" value="ECO:0007669"/>
    <property type="project" value="UniProtKB-UniRule"/>
</dbReference>
<dbReference type="InterPro" id="IPR005482">
    <property type="entry name" value="Biotin_COase_C"/>
</dbReference>
<dbReference type="InterPro" id="IPR050856">
    <property type="entry name" value="Biotin_carboxylase_complex"/>
</dbReference>
<feature type="domain" description="Lipoyl-binding" evidence="8">
    <location>
        <begin position="588"/>
        <end position="665"/>
    </location>
</feature>
<dbReference type="AlphaFoldDB" id="A0A1X6XDR6"/>
<dbReference type="Proteomes" id="UP000196581">
    <property type="component" value="Unassembled WGS sequence"/>
</dbReference>
<dbReference type="Gene3D" id="3.30.470.20">
    <property type="entry name" value="ATP-grasp fold, B domain"/>
    <property type="match status" value="1"/>
</dbReference>
<gene>
    <name evidence="11" type="ORF">FM105_07015</name>
</gene>
<evidence type="ECO:0000256" key="6">
    <source>
        <dbReference type="ARBA" id="ARBA00023267"/>
    </source>
</evidence>
<reference evidence="12" key="1">
    <citation type="submission" date="2017-02" db="EMBL/GenBank/DDBJ databases">
        <authorList>
            <person name="Dridi B."/>
        </authorList>
    </citation>
    <scope>NUCLEOTIDE SEQUENCE [LARGE SCALE GENOMIC DNA]</scope>
    <source>
        <strain evidence="12">B Co 03.10</strain>
    </source>
</reference>
<dbReference type="PANTHER" id="PTHR18866">
    <property type="entry name" value="CARBOXYLASE:PYRUVATE/ACETYL-COA/PROPIONYL-COA CARBOXYLASE"/>
    <property type="match status" value="1"/>
</dbReference>
<dbReference type="PROSITE" id="PS00867">
    <property type="entry name" value="CPSASE_2"/>
    <property type="match status" value="1"/>
</dbReference>
<protein>
    <recommendedName>
        <fullName evidence="2">biotin carboxylase</fullName>
        <ecNumber evidence="2">6.3.4.14</ecNumber>
    </recommendedName>
</protein>
<dbReference type="SUPFAM" id="SSF51246">
    <property type="entry name" value="Rudiment single hybrid motif"/>
    <property type="match status" value="1"/>
</dbReference>
<evidence type="ECO:0000313" key="12">
    <source>
        <dbReference type="Proteomes" id="UP000196581"/>
    </source>
</evidence>
<dbReference type="Pfam" id="PF02785">
    <property type="entry name" value="Biotin_carb_C"/>
    <property type="match status" value="1"/>
</dbReference>
<dbReference type="Pfam" id="PF02786">
    <property type="entry name" value="CPSase_L_D2"/>
    <property type="match status" value="1"/>
</dbReference>
<dbReference type="SUPFAM" id="SSF56059">
    <property type="entry name" value="Glutathione synthetase ATP-binding domain-like"/>
    <property type="match status" value="1"/>
</dbReference>
<dbReference type="RefSeq" id="WP_087006668.1">
    <property type="nucleotide sequence ID" value="NZ_FWFF01000012.1"/>
</dbReference>